<evidence type="ECO:0000256" key="1">
    <source>
        <dbReference type="ARBA" id="ARBA00004651"/>
    </source>
</evidence>
<dbReference type="Proteomes" id="UP001143328">
    <property type="component" value="Unassembled WGS sequence"/>
</dbReference>
<evidence type="ECO:0000256" key="7">
    <source>
        <dbReference type="RuleBase" id="RU363032"/>
    </source>
</evidence>
<evidence type="ECO:0000313" key="10">
    <source>
        <dbReference type="Proteomes" id="UP001143328"/>
    </source>
</evidence>
<comment type="subcellular location">
    <subcellularLocation>
        <location evidence="1 7">Cell membrane</location>
        <topology evidence="1 7">Multi-pass membrane protein</topology>
    </subcellularLocation>
</comment>
<keyword evidence="4 7" id="KW-0812">Transmembrane</keyword>
<comment type="caution">
    <text evidence="9">The sequence shown here is derived from an EMBL/GenBank/DDBJ whole genome shotgun (WGS) entry which is preliminary data.</text>
</comment>
<evidence type="ECO:0000313" key="9">
    <source>
        <dbReference type="EMBL" id="GLK91242.1"/>
    </source>
</evidence>
<sequence length="252" mass="27297">MSLDIKTTQRFYAAFGILVFIGSIQLVGTFQLAGPAWPPLSTVVEYICQRRVVQTLLLATGKTSKVILYAYAVGVTLAIVISSLVHLFPIYRPGADRFVTFVNAVPAVAIAPILIILVGGQLSGLILAAIYVFFVVYMASLSGLGRLNTAHVDLFQVYGASKYQRFFAYDVLYAAPMILNGMKQAVPAAVVGAVLAEWFSGQGGLGLMMLSAMRNFQIPLLWSAMLFVACFALAFYGVVGSLEAYARKRIML</sequence>
<feature type="transmembrane region" description="Helical" evidence="7">
    <location>
        <begin position="66"/>
        <end position="91"/>
    </location>
</feature>
<reference evidence="9" key="1">
    <citation type="journal article" date="2014" name="Int. J. Syst. Evol. Microbiol.">
        <title>Complete genome sequence of Corynebacterium casei LMG S-19264T (=DSM 44701T), isolated from a smear-ripened cheese.</title>
        <authorList>
            <consortium name="US DOE Joint Genome Institute (JGI-PGF)"/>
            <person name="Walter F."/>
            <person name="Albersmeier A."/>
            <person name="Kalinowski J."/>
            <person name="Ruckert C."/>
        </authorList>
    </citation>
    <scope>NUCLEOTIDE SEQUENCE</scope>
    <source>
        <strain evidence="9">VKM B-2935</strain>
    </source>
</reference>
<dbReference type="Pfam" id="PF00528">
    <property type="entry name" value="BPD_transp_1"/>
    <property type="match status" value="1"/>
</dbReference>
<feature type="transmembrane region" description="Helical" evidence="7">
    <location>
        <begin position="12"/>
        <end position="33"/>
    </location>
</feature>
<dbReference type="PROSITE" id="PS50928">
    <property type="entry name" value="ABC_TM1"/>
    <property type="match status" value="1"/>
</dbReference>
<dbReference type="PANTHER" id="PTHR30151:SF20">
    <property type="entry name" value="ABC TRANSPORTER PERMEASE PROTEIN HI_0355-RELATED"/>
    <property type="match status" value="1"/>
</dbReference>
<feature type="transmembrane region" description="Helical" evidence="7">
    <location>
        <begin position="220"/>
        <end position="239"/>
    </location>
</feature>
<feature type="transmembrane region" description="Helical" evidence="7">
    <location>
        <begin position="188"/>
        <end position="208"/>
    </location>
</feature>
<proteinExistence type="inferred from homology"/>
<accession>A0A9W6NHU4</accession>
<dbReference type="InterPro" id="IPR000515">
    <property type="entry name" value="MetI-like"/>
</dbReference>
<protein>
    <submittedName>
        <fullName evidence="9">Nitrate ABC transporter permease</fullName>
    </submittedName>
</protein>
<evidence type="ECO:0000256" key="2">
    <source>
        <dbReference type="ARBA" id="ARBA00022448"/>
    </source>
</evidence>
<keyword evidence="3" id="KW-1003">Cell membrane</keyword>
<organism evidence="9 10">
    <name type="scientific">Pseudomonas turukhanskensis</name>
    <dbReference type="NCBI Taxonomy" id="1806536"/>
    <lineage>
        <taxon>Bacteria</taxon>
        <taxon>Pseudomonadati</taxon>
        <taxon>Pseudomonadota</taxon>
        <taxon>Gammaproteobacteria</taxon>
        <taxon>Pseudomonadales</taxon>
        <taxon>Pseudomonadaceae</taxon>
        <taxon>Pseudomonas</taxon>
    </lineage>
</organism>
<feature type="transmembrane region" description="Helical" evidence="7">
    <location>
        <begin position="125"/>
        <end position="145"/>
    </location>
</feature>
<dbReference type="PANTHER" id="PTHR30151">
    <property type="entry name" value="ALKANE SULFONATE ABC TRANSPORTER-RELATED, MEMBRANE SUBUNIT"/>
    <property type="match status" value="1"/>
</dbReference>
<feature type="transmembrane region" description="Helical" evidence="7">
    <location>
        <begin position="98"/>
        <end position="119"/>
    </location>
</feature>
<keyword evidence="2 7" id="KW-0813">Transport</keyword>
<dbReference type="Gene3D" id="1.10.3720.10">
    <property type="entry name" value="MetI-like"/>
    <property type="match status" value="1"/>
</dbReference>
<dbReference type="AlphaFoldDB" id="A0A9W6NHU4"/>
<dbReference type="InterPro" id="IPR035906">
    <property type="entry name" value="MetI-like_sf"/>
</dbReference>
<dbReference type="SUPFAM" id="SSF161098">
    <property type="entry name" value="MetI-like"/>
    <property type="match status" value="1"/>
</dbReference>
<feature type="domain" description="ABC transmembrane type-1" evidence="8">
    <location>
        <begin position="56"/>
        <end position="239"/>
    </location>
</feature>
<dbReference type="RefSeq" id="WP_271197484.1">
    <property type="nucleotide sequence ID" value="NZ_BSFN01000018.1"/>
</dbReference>
<evidence type="ECO:0000256" key="6">
    <source>
        <dbReference type="ARBA" id="ARBA00023136"/>
    </source>
</evidence>
<dbReference type="EMBL" id="BSFN01000018">
    <property type="protein sequence ID" value="GLK91242.1"/>
    <property type="molecule type" value="Genomic_DNA"/>
</dbReference>
<keyword evidence="6 7" id="KW-0472">Membrane</keyword>
<dbReference type="GO" id="GO:0055085">
    <property type="term" value="P:transmembrane transport"/>
    <property type="evidence" value="ECO:0007669"/>
    <property type="project" value="InterPro"/>
</dbReference>
<comment type="similarity">
    <text evidence="7">Belongs to the binding-protein-dependent transport system permease family.</text>
</comment>
<gene>
    <name evidence="9" type="ORF">GCM10017655_43060</name>
</gene>
<evidence type="ECO:0000259" key="8">
    <source>
        <dbReference type="PROSITE" id="PS50928"/>
    </source>
</evidence>
<reference evidence="9" key="2">
    <citation type="submission" date="2023-01" db="EMBL/GenBank/DDBJ databases">
        <authorList>
            <person name="Sun Q."/>
            <person name="Evtushenko L."/>
        </authorList>
    </citation>
    <scope>NUCLEOTIDE SEQUENCE</scope>
    <source>
        <strain evidence="9">VKM B-2935</strain>
    </source>
</reference>
<dbReference type="GO" id="GO:0005886">
    <property type="term" value="C:plasma membrane"/>
    <property type="evidence" value="ECO:0007669"/>
    <property type="project" value="UniProtKB-SubCell"/>
</dbReference>
<keyword evidence="10" id="KW-1185">Reference proteome</keyword>
<evidence type="ECO:0000256" key="4">
    <source>
        <dbReference type="ARBA" id="ARBA00022692"/>
    </source>
</evidence>
<evidence type="ECO:0000256" key="3">
    <source>
        <dbReference type="ARBA" id="ARBA00022475"/>
    </source>
</evidence>
<keyword evidence="5 7" id="KW-1133">Transmembrane helix</keyword>
<name>A0A9W6NHU4_9PSED</name>
<evidence type="ECO:0000256" key="5">
    <source>
        <dbReference type="ARBA" id="ARBA00022989"/>
    </source>
</evidence>